<dbReference type="InterPro" id="IPR055414">
    <property type="entry name" value="LRR_R13L4/SHOC2-like"/>
</dbReference>
<dbReference type="AlphaFoldDB" id="A0A2G5E8N2"/>
<organism evidence="15 16">
    <name type="scientific">Aquilegia coerulea</name>
    <name type="common">Rocky mountain columbine</name>
    <dbReference type="NCBI Taxonomy" id="218851"/>
    <lineage>
        <taxon>Eukaryota</taxon>
        <taxon>Viridiplantae</taxon>
        <taxon>Streptophyta</taxon>
        <taxon>Embryophyta</taxon>
        <taxon>Tracheophyta</taxon>
        <taxon>Spermatophyta</taxon>
        <taxon>Magnoliopsida</taxon>
        <taxon>Ranunculales</taxon>
        <taxon>Ranunculaceae</taxon>
        <taxon>Thalictroideae</taxon>
        <taxon>Aquilegia</taxon>
    </lineage>
</organism>
<evidence type="ECO:0000256" key="2">
    <source>
        <dbReference type="ARBA" id="ARBA00009592"/>
    </source>
</evidence>
<evidence type="ECO:0000256" key="9">
    <source>
        <dbReference type="ARBA" id="ARBA00023136"/>
    </source>
</evidence>
<dbReference type="SUPFAM" id="SSF52058">
    <property type="entry name" value="L domain-like"/>
    <property type="match status" value="1"/>
</dbReference>
<dbReference type="InterPro" id="IPR013210">
    <property type="entry name" value="LRR_N_plant-typ"/>
</dbReference>
<evidence type="ECO:0000256" key="12">
    <source>
        <dbReference type="SAM" id="SignalP"/>
    </source>
</evidence>
<keyword evidence="16" id="KW-1185">Reference proteome</keyword>
<dbReference type="EMBL" id="KZ305027">
    <property type="protein sequence ID" value="PIA52094.1"/>
    <property type="molecule type" value="Genomic_DNA"/>
</dbReference>
<evidence type="ECO:0000256" key="1">
    <source>
        <dbReference type="ARBA" id="ARBA00004251"/>
    </source>
</evidence>
<dbReference type="Pfam" id="PF23598">
    <property type="entry name" value="LRR_14"/>
    <property type="match status" value="1"/>
</dbReference>
<dbReference type="FunFam" id="3.80.10.10:FF:000383">
    <property type="entry name" value="Leucine-rich repeat receptor protein kinase EMS1"/>
    <property type="match status" value="1"/>
</dbReference>
<evidence type="ECO:0000256" key="6">
    <source>
        <dbReference type="ARBA" id="ARBA00022729"/>
    </source>
</evidence>
<keyword evidence="5 11" id="KW-0812">Transmembrane</keyword>
<keyword evidence="6 12" id="KW-0732">Signal</keyword>
<dbReference type="SMART" id="SM00365">
    <property type="entry name" value="LRR_SD22"/>
    <property type="match status" value="10"/>
</dbReference>
<evidence type="ECO:0000256" key="7">
    <source>
        <dbReference type="ARBA" id="ARBA00022737"/>
    </source>
</evidence>
<dbReference type="PANTHER" id="PTHR48063">
    <property type="entry name" value="LRR RECEPTOR-LIKE KINASE"/>
    <property type="match status" value="1"/>
</dbReference>
<sequence length="1062" mass="117652">MPESRWFVLIVLLLMETIKFRGSIDALSLHCLQNERQALLGFKQGLRDPSNRLASWVGEDCCKWEGVGCNNTTGHVVKLDLRNPFPFNVFDKTKGYDMPYNRASLHATEVNSSLLELKHLNHLDLSWNNFSGIQIPKFFGSFQQLEYLNLSSALFGGIVPHHLGNLSSLRSLDLSLPVVNYANIPELAVDASHWMSNLFSLQYLDMSQVDFSNMLSGSSLQPIILLPSLSELHLSGCMLRMMPSLFESDQNLTSLVILDLSSNGISGPIPNAIQNMTSLKELDLSYNLFNSSGPIFDEIRNLHQLKILDLTSNQFDGKTIEHFGNSTSPSIGINLEALLLSDNELDGYLPNWLYLLGNLKTLDLSSNSFHGPIPAYFGDFRALRGLDLSGNKLTGSIPTSLGQVSLLEVLNLGANELSGLIPASLVSLSMLRVLNLNDNHFHGQIPMGFGRLSNLRQLDLSDNKLNETVAESLGQLSELTLIDLSNNSLSGVLSEVHFARLSKLEVLYLQMNSFSLNIRHGWIPPFQLTSINLQSCEVGPQFPGWLQTQTQCTTLVLSNASISDSIPNWFQNFSSQLSYLDLSDNKIYGKLPDFLQSSYPDVRLFLSSNRFEGPLPHFPSNVMILDLSKNTITGPIPSNIGDMLPTLDLLVLSDNHINGSIPISLCKMNKLKYLDLSKNKISGTLPQCWSASQILTVIDLASNKLSGTVPSSIGQLSTLGTLRLSNNNFQGSISSALRHCTSLSILDLGDNLLSGMIPTWIGEELTLLRILRLRANNFTGPIPPNLCHLTDLQIMDLGFNNLSGTVPSCVGNWSGMILRQTTEEDDFIIAWTSYADKLEQVIKGREFEYMKILSLLRNLDLSGNNLVGQIPDDLTRLSGLNGLNLSGNHLRGNIPEMIGQMKSLESFDISKNRLSGTIPQSISSLSRLSHLNLSYNNLSGRIPTGSQLQTFDDTSIYIGNQELCGPPLEKKCLGDEPPQSPKNVDNNEEDELQISMFYIGMISGFAVGIWGVFGVLLLKKTWRYAYFRFADDIKDHLLLSITIGIVRLKKKLTFNHVENVTH</sequence>
<comment type="subcellular location">
    <subcellularLocation>
        <location evidence="1">Cell membrane</location>
        <topology evidence="1">Single-pass type I membrane protein</topology>
    </subcellularLocation>
</comment>
<gene>
    <name evidence="15" type="ORF">AQUCO_01000167v1</name>
</gene>
<evidence type="ECO:0000256" key="8">
    <source>
        <dbReference type="ARBA" id="ARBA00022989"/>
    </source>
</evidence>
<evidence type="ECO:0000313" key="16">
    <source>
        <dbReference type="Proteomes" id="UP000230069"/>
    </source>
</evidence>
<dbReference type="STRING" id="218851.A0A2G5E8N2"/>
<name>A0A2G5E8N2_AQUCA</name>
<accession>A0A2G5E8N2</accession>
<dbReference type="PRINTS" id="PR00019">
    <property type="entry name" value="LEURICHRPT"/>
</dbReference>
<dbReference type="InterPro" id="IPR032675">
    <property type="entry name" value="LRR_dom_sf"/>
</dbReference>
<dbReference type="FunFam" id="3.80.10.10:FF:000111">
    <property type="entry name" value="LRR receptor-like serine/threonine-protein kinase ERECTA"/>
    <property type="match status" value="1"/>
</dbReference>
<dbReference type="Pfam" id="PF13855">
    <property type="entry name" value="LRR_8"/>
    <property type="match status" value="4"/>
</dbReference>
<reference evidence="15 16" key="1">
    <citation type="submission" date="2017-09" db="EMBL/GenBank/DDBJ databases">
        <title>WGS assembly of Aquilegia coerulea Goldsmith.</title>
        <authorList>
            <person name="Hodges S."/>
            <person name="Kramer E."/>
            <person name="Nordborg M."/>
            <person name="Tomkins J."/>
            <person name="Borevitz J."/>
            <person name="Derieg N."/>
            <person name="Yan J."/>
            <person name="Mihaltcheva S."/>
            <person name="Hayes R.D."/>
            <person name="Rokhsar D."/>
        </authorList>
    </citation>
    <scope>NUCLEOTIDE SEQUENCE [LARGE SCALE GENOMIC DNA]</scope>
    <source>
        <strain evidence="16">cv. Goldsmith</strain>
    </source>
</reference>
<dbReference type="SMART" id="SM00369">
    <property type="entry name" value="LRR_TYP"/>
    <property type="match status" value="13"/>
</dbReference>
<dbReference type="InterPro" id="IPR003591">
    <property type="entry name" value="Leu-rich_rpt_typical-subtyp"/>
</dbReference>
<dbReference type="Gene3D" id="3.80.10.10">
    <property type="entry name" value="Ribonuclease Inhibitor"/>
    <property type="match status" value="6"/>
</dbReference>
<evidence type="ECO:0000256" key="3">
    <source>
        <dbReference type="ARBA" id="ARBA00022475"/>
    </source>
</evidence>
<keyword evidence="7" id="KW-0677">Repeat</keyword>
<dbReference type="SUPFAM" id="SSF52047">
    <property type="entry name" value="RNI-like"/>
    <property type="match status" value="2"/>
</dbReference>
<keyword evidence="8 11" id="KW-1133">Transmembrane helix</keyword>
<dbReference type="FunFam" id="3.80.10.10:FF:000095">
    <property type="entry name" value="LRR receptor-like serine/threonine-protein kinase GSO1"/>
    <property type="match status" value="2"/>
</dbReference>
<protein>
    <submittedName>
        <fullName evidence="15">Uncharacterized protein</fullName>
    </submittedName>
</protein>
<evidence type="ECO:0000313" key="15">
    <source>
        <dbReference type="EMBL" id="PIA52094.1"/>
    </source>
</evidence>
<dbReference type="Pfam" id="PF00560">
    <property type="entry name" value="LRR_1"/>
    <property type="match status" value="5"/>
</dbReference>
<comment type="similarity">
    <text evidence="2">Belongs to the RLP family.</text>
</comment>
<evidence type="ECO:0000256" key="10">
    <source>
        <dbReference type="ARBA" id="ARBA00023180"/>
    </source>
</evidence>
<keyword evidence="10" id="KW-0325">Glycoprotein</keyword>
<dbReference type="OrthoDB" id="1060944at2759"/>
<feature type="signal peptide" evidence="12">
    <location>
        <begin position="1"/>
        <end position="22"/>
    </location>
</feature>
<dbReference type="PANTHER" id="PTHR48063:SF112">
    <property type="entry name" value="RECEPTOR LIKE PROTEIN 30-LIKE"/>
    <property type="match status" value="1"/>
</dbReference>
<feature type="domain" description="Disease resistance R13L4/SHOC-2-like LRR" evidence="14">
    <location>
        <begin position="359"/>
        <end position="549"/>
    </location>
</feature>
<evidence type="ECO:0000256" key="11">
    <source>
        <dbReference type="SAM" id="Phobius"/>
    </source>
</evidence>
<feature type="transmembrane region" description="Helical" evidence="11">
    <location>
        <begin position="996"/>
        <end position="1018"/>
    </location>
</feature>
<keyword evidence="9 11" id="KW-0472">Membrane</keyword>
<dbReference type="InterPro" id="IPR001611">
    <property type="entry name" value="Leu-rich_rpt"/>
</dbReference>
<keyword evidence="3" id="KW-1003">Cell membrane</keyword>
<evidence type="ECO:0000259" key="13">
    <source>
        <dbReference type="Pfam" id="PF08263"/>
    </source>
</evidence>
<evidence type="ECO:0000256" key="4">
    <source>
        <dbReference type="ARBA" id="ARBA00022614"/>
    </source>
</evidence>
<feature type="chain" id="PRO_5013680290" evidence="12">
    <location>
        <begin position="23"/>
        <end position="1062"/>
    </location>
</feature>
<evidence type="ECO:0000259" key="14">
    <source>
        <dbReference type="Pfam" id="PF23598"/>
    </source>
</evidence>
<dbReference type="InterPro" id="IPR046956">
    <property type="entry name" value="RLP23-like"/>
</dbReference>
<evidence type="ECO:0000256" key="5">
    <source>
        <dbReference type="ARBA" id="ARBA00022692"/>
    </source>
</evidence>
<dbReference type="InParanoid" id="A0A2G5E8N2"/>
<proteinExistence type="inferred from homology"/>
<dbReference type="GO" id="GO:0005886">
    <property type="term" value="C:plasma membrane"/>
    <property type="evidence" value="ECO:0007669"/>
    <property type="project" value="UniProtKB-SubCell"/>
</dbReference>
<keyword evidence="4" id="KW-0433">Leucine-rich repeat</keyword>
<dbReference type="Pfam" id="PF08263">
    <property type="entry name" value="LRRNT_2"/>
    <property type="match status" value="1"/>
</dbReference>
<feature type="domain" description="Leucine-rich repeat-containing N-terminal plant-type" evidence="13">
    <location>
        <begin position="33"/>
        <end position="70"/>
    </location>
</feature>
<dbReference type="Proteomes" id="UP000230069">
    <property type="component" value="Unassembled WGS sequence"/>
</dbReference>